<dbReference type="AlphaFoldDB" id="A0A2J4JRS6"/>
<dbReference type="EMBL" id="NMTS02000001">
    <property type="protein sequence ID" value="PLK30558.1"/>
    <property type="molecule type" value="Genomic_DNA"/>
</dbReference>
<gene>
    <name evidence="1" type="ORF">CGS50_002785</name>
</gene>
<reference evidence="1 2" key="1">
    <citation type="journal article" date="2017" name="Front. Microbiol.">
        <title>New Insights into the Diversity of the Genus Faecalibacterium.</title>
        <authorList>
            <person name="Benevides L."/>
            <person name="Burman S."/>
            <person name="Martin R."/>
            <person name="Robert V."/>
            <person name="Thomas M."/>
            <person name="Miquel S."/>
            <person name="Chain F."/>
            <person name="Sokol H."/>
            <person name="Bermudez-Humaran L.G."/>
            <person name="Morrison M."/>
            <person name="Langella P."/>
            <person name="Azevedo V.A."/>
            <person name="Chatel J.M."/>
            <person name="Soares S."/>
        </authorList>
    </citation>
    <scope>NUCLEOTIDE SEQUENCE [LARGE SCALE GENOMIC DNA]</scope>
    <source>
        <strain evidence="1 2">CNCM I 4542</strain>
    </source>
</reference>
<evidence type="ECO:0000313" key="1">
    <source>
        <dbReference type="EMBL" id="PLK30558.1"/>
    </source>
</evidence>
<dbReference type="Proteomes" id="UP000221015">
    <property type="component" value="Unassembled WGS sequence"/>
</dbReference>
<proteinExistence type="predicted"/>
<accession>A0A2J4JRS6</accession>
<organism evidence="1 2">
    <name type="scientific">Faecalibacterium prausnitzii</name>
    <dbReference type="NCBI Taxonomy" id="853"/>
    <lineage>
        <taxon>Bacteria</taxon>
        <taxon>Bacillati</taxon>
        <taxon>Bacillota</taxon>
        <taxon>Clostridia</taxon>
        <taxon>Eubacteriales</taxon>
        <taxon>Oscillospiraceae</taxon>
        <taxon>Faecalibacterium</taxon>
    </lineage>
</organism>
<name>A0A2J4JRS6_9FIRM</name>
<sequence length="91" mass="10653">MFVQIKIMLYFSIILMYNERERIFSFIHRKKGAIMSERQNAVELYLDEKDFKMKLNGVEVHRVKGFSIQCDAGHPLADMTLNISVDKLKLG</sequence>
<evidence type="ECO:0000313" key="2">
    <source>
        <dbReference type="Proteomes" id="UP000221015"/>
    </source>
</evidence>
<protein>
    <submittedName>
        <fullName evidence="1">Uncharacterized protein</fullName>
    </submittedName>
</protein>
<comment type="caution">
    <text evidence="1">The sequence shown here is derived from an EMBL/GenBank/DDBJ whole genome shotgun (WGS) entry which is preliminary data.</text>
</comment>